<evidence type="ECO:0000313" key="3">
    <source>
        <dbReference type="WBParaSite" id="PDA_v2.g29646.t1"/>
    </source>
</evidence>
<feature type="region of interest" description="Disordered" evidence="1">
    <location>
        <begin position="1"/>
        <end position="47"/>
    </location>
</feature>
<proteinExistence type="predicted"/>
<organism evidence="2 3">
    <name type="scientific">Panagrolaimus davidi</name>
    <dbReference type="NCBI Taxonomy" id="227884"/>
    <lineage>
        <taxon>Eukaryota</taxon>
        <taxon>Metazoa</taxon>
        <taxon>Ecdysozoa</taxon>
        <taxon>Nematoda</taxon>
        <taxon>Chromadorea</taxon>
        <taxon>Rhabditida</taxon>
        <taxon>Tylenchina</taxon>
        <taxon>Panagrolaimomorpha</taxon>
        <taxon>Panagrolaimoidea</taxon>
        <taxon>Panagrolaimidae</taxon>
        <taxon>Panagrolaimus</taxon>
    </lineage>
</organism>
<evidence type="ECO:0000313" key="2">
    <source>
        <dbReference type="Proteomes" id="UP000887578"/>
    </source>
</evidence>
<protein>
    <submittedName>
        <fullName evidence="3">Uncharacterized protein</fullName>
    </submittedName>
</protein>
<dbReference type="AlphaFoldDB" id="A0A914QDD4"/>
<accession>A0A914QDD4</accession>
<feature type="compositionally biased region" description="Polar residues" evidence="1">
    <location>
        <begin position="1"/>
        <end position="16"/>
    </location>
</feature>
<keyword evidence="2" id="KW-1185">Reference proteome</keyword>
<name>A0A914QDD4_9BILA</name>
<evidence type="ECO:0000256" key="1">
    <source>
        <dbReference type="SAM" id="MobiDB-lite"/>
    </source>
</evidence>
<reference evidence="3" key="1">
    <citation type="submission" date="2022-11" db="UniProtKB">
        <authorList>
            <consortium name="WormBaseParasite"/>
        </authorList>
    </citation>
    <scope>IDENTIFICATION</scope>
</reference>
<sequence>MPNLQASANQSPYSSNPHRKSPYQLRNEEFYGGSSMQQPMMAGPDPFYAIRGQEMDTRKVDKLLDKWDEEAAEKAQMEAQNGGGGGGMEGAGQILGMVMQFAPMFMG</sequence>
<dbReference type="Proteomes" id="UP000887578">
    <property type="component" value="Unplaced"/>
</dbReference>
<dbReference type="WBParaSite" id="PDA_v2.g29646.t1">
    <property type="protein sequence ID" value="PDA_v2.g29646.t1"/>
    <property type="gene ID" value="PDA_v2.g29646"/>
</dbReference>